<feature type="transmembrane region" description="Helical" evidence="8">
    <location>
        <begin position="154"/>
        <end position="173"/>
    </location>
</feature>
<accession>A0A4Q9VEA1</accession>
<keyword evidence="4 8" id="KW-0812">Transmembrane</keyword>
<dbReference type="InterPro" id="IPR035952">
    <property type="entry name" value="Rhomboid-like_sf"/>
</dbReference>
<evidence type="ECO:0000256" key="7">
    <source>
        <dbReference type="SAM" id="MobiDB-lite"/>
    </source>
</evidence>
<name>A0A4Q9VEA1_9HYPH</name>
<feature type="transmembrane region" description="Helical" evidence="8">
    <location>
        <begin position="32"/>
        <end position="53"/>
    </location>
</feature>
<dbReference type="OrthoDB" id="9797190at2"/>
<dbReference type="GO" id="GO:0016020">
    <property type="term" value="C:membrane"/>
    <property type="evidence" value="ECO:0007669"/>
    <property type="project" value="UniProtKB-SubCell"/>
</dbReference>
<dbReference type="AlphaFoldDB" id="A0A4Q9VEA1"/>
<evidence type="ECO:0000256" key="6">
    <source>
        <dbReference type="ARBA" id="ARBA00023136"/>
    </source>
</evidence>
<evidence type="ECO:0000313" key="11">
    <source>
        <dbReference type="Proteomes" id="UP000292781"/>
    </source>
</evidence>
<dbReference type="GO" id="GO:0006508">
    <property type="term" value="P:proteolysis"/>
    <property type="evidence" value="ECO:0007669"/>
    <property type="project" value="UniProtKB-KW"/>
</dbReference>
<evidence type="ECO:0000259" key="9">
    <source>
        <dbReference type="Pfam" id="PF01694"/>
    </source>
</evidence>
<organism evidence="10 11">
    <name type="scientific">Siculibacillus lacustris</name>
    <dbReference type="NCBI Taxonomy" id="1549641"/>
    <lineage>
        <taxon>Bacteria</taxon>
        <taxon>Pseudomonadati</taxon>
        <taxon>Pseudomonadota</taxon>
        <taxon>Alphaproteobacteria</taxon>
        <taxon>Hyphomicrobiales</taxon>
        <taxon>Ancalomicrobiaceae</taxon>
        <taxon>Siculibacillus</taxon>
    </lineage>
</organism>
<keyword evidence="5 8" id="KW-1133">Transmembrane helix</keyword>
<keyword evidence="2" id="KW-1003">Cell membrane</keyword>
<keyword evidence="10" id="KW-0378">Hydrolase</keyword>
<keyword evidence="11" id="KW-1185">Reference proteome</keyword>
<dbReference type="EMBL" id="SJFN01000047">
    <property type="protein sequence ID" value="TBW33087.1"/>
    <property type="molecule type" value="Genomic_DNA"/>
</dbReference>
<gene>
    <name evidence="10" type="ORF">EYW49_20960</name>
</gene>
<dbReference type="GO" id="GO:0004252">
    <property type="term" value="F:serine-type endopeptidase activity"/>
    <property type="evidence" value="ECO:0007669"/>
    <property type="project" value="InterPro"/>
</dbReference>
<dbReference type="Proteomes" id="UP000292781">
    <property type="component" value="Unassembled WGS sequence"/>
</dbReference>
<evidence type="ECO:0000256" key="4">
    <source>
        <dbReference type="ARBA" id="ARBA00022692"/>
    </source>
</evidence>
<protein>
    <submittedName>
        <fullName evidence="10">Rhomboid family intramembrane serine protease</fullName>
    </submittedName>
</protein>
<keyword evidence="3" id="KW-0997">Cell inner membrane</keyword>
<evidence type="ECO:0000256" key="1">
    <source>
        <dbReference type="ARBA" id="ARBA00004141"/>
    </source>
</evidence>
<dbReference type="Pfam" id="PF01694">
    <property type="entry name" value="Rhomboid"/>
    <property type="match status" value="1"/>
</dbReference>
<feature type="region of interest" description="Disordered" evidence="7">
    <location>
        <begin position="1"/>
        <end position="25"/>
    </location>
</feature>
<feature type="transmembrane region" description="Helical" evidence="8">
    <location>
        <begin position="221"/>
        <end position="240"/>
    </location>
</feature>
<dbReference type="PANTHER" id="PTHR43066:SF26">
    <property type="entry name" value="RHOMBOID PROTEASE GLPG"/>
    <property type="match status" value="1"/>
</dbReference>
<dbReference type="InterPro" id="IPR022764">
    <property type="entry name" value="Peptidase_S54_rhomboid_dom"/>
</dbReference>
<feature type="transmembrane region" description="Helical" evidence="8">
    <location>
        <begin position="128"/>
        <end position="148"/>
    </location>
</feature>
<comment type="subcellular location">
    <subcellularLocation>
        <location evidence="1">Membrane</location>
        <topology evidence="1">Multi-pass membrane protein</topology>
    </subcellularLocation>
</comment>
<reference evidence="10 11" key="1">
    <citation type="submission" date="2019-02" db="EMBL/GenBank/DDBJ databases">
        <title>Siculibacillus lacustris gen. nov., sp. nov., a new rosette-forming bacterium isolated from a freshwater crater lake (Lake St. Ana, Romania).</title>
        <authorList>
            <person name="Felfoldi T."/>
            <person name="Marton Z."/>
            <person name="Szabo A."/>
            <person name="Mentes A."/>
            <person name="Boka K."/>
            <person name="Marialigeti K."/>
            <person name="Mathe I."/>
            <person name="Koncz M."/>
            <person name="Schumann P."/>
            <person name="Toth E."/>
        </authorList>
    </citation>
    <scope>NUCLEOTIDE SEQUENCE [LARGE SCALE GENOMIC DNA]</scope>
    <source>
        <strain evidence="10 11">SA-279</strain>
    </source>
</reference>
<feature type="transmembrane region" description="Helical" evidence="8">
    <location>
        <begin position="194"/>
        <end position="215"/>
    </location>
</feature>
<keyword evidence="6 8" id="KW-0472">Membrane</keyword>
<dbReference type="PANTHER" id="PTHR43066">
    <property type="entry name" value="RHOMBOID-RELATED PROTEIN"/>
    <property type="match status" value="1"/>
</dbReference>
<evidence type="ECO:0000313" key="10">
    <source>
        <dbReference type="EMBL" id="TBW33087.1"/>
    </source>
</evidence>
<proteinExistence type="predicted"/>
<comment type="caution">
    <text evidence="10">The sequence shown here is derived from an EMBL/GenBank/DDBJ whole genome shotgun (WGS) entry which is preliminary data.</text>
</comment>
<evidence type="ECO:0000256" key="5">
    <source>
        <dbReference type="ARBA" id="ARBA00022989"/>
    </source>
</evidence>
<dbReference type="Gene3D" id="1.20.1540.10">
    <property type="entry name" value="Rhomboid-like"/>
    <property type="match status" value="1"/>
</dbReference>
<feature type="domain" description="Peptidase S54 rhomboid" evidence="9">
    <location>
        <begin position="89"/>
        <end position="235"/>
    </location>
</feature>
<dbReference type="SUPFAM" id="SSF144091">
    <property type="entry name" value="Rhomboid-like"/>
    <property type="match status" value="1"/>
</dbReference>
<evidence type="ECO:0000256" key="2">
    <source>
        <dbReference type="ARBA" id="ARBA00022475"/>
    </source>
</evidence>
<evidence type="ECO:0000256" key="3">
    <source>
        <dbReference type="ARBA" id="ARBA00022519"/>
    </source>
</evidence>
<evidence type="ECO:0000256" key="8">
    <source>
        <dbReference type="SAM" id="Phobius"/>
    </source>
</evidence>
<keyword evidence="10" id="KW-0645">Protease</keyword>
<sequence length="243" mass="25405">MCGRQEDASMNIRPERGGFDGRSPGREPIFDLPTALVVMVGVLIAVQVGRGFLSPADDVGVMANFAFVPDRFLGEAAEYVYPGGRGAWAWTFLTYALLHDGWVHLAFNAAMLAALGRMVIARTGLVRLLALLLAATVAGAALHLAVRWGDTTPMIGASGAVAGLFGAVPRLLFAPPHAPLRSVGATLADPRARAFVFALVAMNVVLVVLGTAPFGLGGGEVAWAVHLGGFLVGFLGFAAFDRH</sequence>